<evidence type="ECO:0000313" key="1">
    <source>
        <dbReference type="EMBL" id="MFC5649656.1"/>
    </source>
</evidence>
<name>A0ABW0VV24_9BACL</name>
<dbReference type="RefSeq" id="WP_379188188.1">
    <property type="nucleotide sequence ID" value="NZ_JBHSOW010000040.1"/>
</dbReference>
<evidence type="ECO:0000313" key="2">
    <source>
        <dbReference type="Proteomes" id="UP001596047"/>
    </source>
</evidence>
<proteinExistence type="predicted"/>
<comment type="caution">
    <text evidence="1">The sequence shown here is derived from an EMBL/GenBank/DDBJ whole genome shotgun (WGS) entry which is preliminary data.</text>
</comment>
<dbReference type="Proteomes" id="UP001596047">
    <property type="component" value="Unassembled WGS sequence"/>
</dbReference>
<keyword evidence="2" id="KW-1185">Reference proteome</keyword>
<gene>
    <name evidence="1" type="ORF">ACFPYJ_11090</name>
</gene>
<accession>A0ABW0VV24</accession>
<reference evidence="2" key="1">
    <citation type="journal article" date="2019" name="Int. J. Syst. Evol. Microbiol.">
        <title>The Global Catalogue of Microorganisms (GCM) 10K type strain sequencing project: providing services to taxonomists for standard genome sequencing and annotation.</title>
        <authorList>
            <consortium name="The Broad Institute Genomics Platform"/>
            <consortium name="The Broad Institute Genome Sequencing Center for Infectious Disease"/>
            <person name="Wu L."/>
            <person name="Ma J."/>
        </authorList>
    </citation>
    <scope>NUCLEOTIDE SEQUENCE [LARGE SCALE GENOMIC DNA]</scope>
    <source>
        <strain evidence="2">CGMCC 1.3240</strain>
    </source>
</reference>
<organism evidence="1 2">
    <name type="scientific">Paenibacillus solisilvae</name>
    <dbReference type="NCBI Taxonomy" id="2486751"/>
    <lineage>
        <taxon>Bacteria</taxon>
        <taxon>Bacillati</taxon>
        <taxon>Bacillota</taxon>
        <taxon>Bacilli</taxon>
        <taxon>Bacillales</taxon>
        <taxon>Paenibacillaceae</taxon>
        <taxon>Paenibacillus</taxon>
    </lineage>
</organism>
<dbReference type="EMBL" id="JBHSOW010000040">
    <property type="protein sequence ID" value="MFC5649656.1"/>
    <property type="molecule type" value="Genomic_DNA"/>
</dbReference>
<protein>
    <submittedName>
        <fullName evidence="1">Uncharacterized protein</fullName>
    </submittedName>
</protein>
<sequence>MNPEVDDLQKKLRYKAGRALVLNAPEGYHLGIEEEAGGDASDKYDFV</sequence>